<dbReference type="AlphaFoldDB" id="A0A6S7HIV6"/>
<organism evidence="1 2">
    <name type="scientific">Paramuricea clavata</name>
    <name type="common">Red gorgonian</name>
    <name type="synonym">Violescent sea-whip</name>
    <dbReference type="NCBI Taxonomy" id="317549"/>
    <lineage>
        <taxon>Eukaryota</taxon>
        <taxon>Metazoa</taxon>
        <taxon>Cnidaria</taxon>
        <taxon>Anthozoa</taxon>
        <taxon>Octocorallia</taxon>
        <taxon>Malacalcyonacea</taxon>
        <taxon>Plexauridae</taxon>
        <taxon>Paramuricea</taxon>
    </lineage>
</organism>
<name>A0A6S7HIV6_PARCT</name>
<evidence type="ECO:0000313" key="2">
    <source>
        <dbReference type="Proteomes" id="UP001152795"/>
    </source>
</evidence>
<proteinExistence type="predicted"/>
<reference evidence="1" key="1">
    <citation type="submission" date="2020-04" db="EMBL/GenBank/DDBJ databases">
        <authorList>
            <person name="Alioto T."/>
            <person name="Alioto T."/>
            <person name="Gomez Garrido J."/>
        </authorList>
    </citation>
    <scope>NUCLEOTIDE SEQUENCE</scope>
    <source>
        <strain evidence="1">A484AB</strain>
    </source>
</reference>
<comment type="caution">
    <text evidence="1">The sequence shown here is derived from an EMBL/GenBank/DDBJ whole genome shotgun (WGS) entry which is preliminary data.</text>
</comment>
<dbReference type="SUPFAM" id="SSF51126">
    <property type="entry name" value="Pectin lyase-like"/>
    <property type="match status" value="1"/>
</dbReference>
<gene>
    <name evidence="1" type="ORF">PACLA_8A003419</name>
</gene>
<evidence type="ECO:0000313" key="1">
    <source>
        <dbReference type="EMBL" id="CAB4005084.1"/>
    </source>
</evidence>
<dbReference type="EMBL" id="CACRXK020005092">
    <property type="protein sequence ID" value="CAB4005084.1"/>
    <property type="molecule type" value="Genomic_DNA"/>
</dbReference>
<protein>
    <submittedName>
        <fullName evidence="1">Uncharacterized protein</fullName>
    </submittedName>
</protein>
<dbReference type="InterPro" id="IPR011050">
    <property type="entry name" value="Pectin_lyase_fold/virulence"/>
</dbReference>
<keyword evidence="2" id="KW-1185">Reference proteome</keyword>
<accession>A0A6S7HIV6</accession>
<sequence>MVKENSVNSIINDGKSLQEVYCIPKSILCGEYNVCADIEMQMFDDDQRSGSLAKESIRHALLRDVFVSHHGQVEDNCGNWTLPCRSVRHAVKISRPNDVIHIDYAEGRPYKECEHLIPKENHTIMLDKSLSFYGFNGTAILHCQETYPFFGINNSEHTTPKIVFSNLSLASHGDLLDAIYNISSKFELEFNFCDIKRSSYFVRANSLSCSIQVLNSTIESYRDPISADCTNLTIRLNGSTFFSCQIKLSSGTEFGVNYYDSKPESNVHIYDCTFNTTKKPLFCNSLVTIILGTTICNVNIKSSIFVNFYDIVGMPKSAALLISSLIGRVETTIVLDILRFENIGCDSAVVYMHLLQAIAAEQFNVGIFNSMFVNTTRAFQSYVDLYYVIPYGID</sequence>
<dbReference type="Proteomes" id="UP001152795">
    <property type="component" value="Unassembled WGS sequence"/>
</dbReference>